<organism evidence="3 4">
    <name type="scientific">Pseudoxanthobacter soli DSM 19599</name>
    <dbReference type="NCBI Taxonomy" id="1123029"/>
    <lineage>
        <taxon>Bacteria</taxon>
        <taxon>Pseudomonadati</taxon>
        <taxon>Pseudomonadota</taxon>
        <taxon>Alphaproteobacteria</taxon>
        <taxon>Hyphomicrobiales</taxon>
        <taxon>Segnochrobactraceae</taxon>
        <taxon>Pseudoxanthobacter</taxon>
    </lineage>
</organism>
<reference evidence="3 4" key="1">
    <citation type="submission" date="2016-12" db="EMBL/GenBank/DDBJ databases">
        <authorList>
            <person name="Song W.-J."/>
            <person name="Kurnit D.M."/>
        </authorList>
    </citation>
    <scope>NUCLEOTIDE SEQUENCE [LARGE SCALE GENOMIC DNA]</scope>
    <source>
        <strain evidence="3 4">DSM 19599</strain>
    </source>
</reference>
<dbReference type="FunFam" id="3.40.50.720:FF:000240">
    <property type="entry name" value="SDR family oxidoreductase"/>
    <property type="match status" value="1"/>
</dbReference>
<dbReference type="Proteomes" id="UP000186406">
    <property type="component" value="Unassembled WGS sequence"/>
</dbReference>
<dbReference type="PRINTS" id="PR00080">
    <property type="entry name" value="SDRFAMILY"/>
</dbReference>
<sequence>MTEGSPIDYRGRQDLAGRLALVTGAGQGIGAACAEALAATGAEVVCTDIDPARAEATAAALVARGHAARAAALDVTDSAAIDALAASLPPLDVLVCNAGIVSNTPAEEMSDAEWQRVIDVNLTGVFRTCRGFGRRMLEAGRGSIVNIGSMSAEIVNTPQPQCHYNASKAGVHHLTRSLAVEWAKRGVRVNAVAPTYIETPLLHGLESQPGLIERWLDLTPMGRMGKPSEIASVVQFLASDASSLMTGAILRADAGYTCL</sequence>
<dbReference type="GO" id="GO:0016616">
    <property type="term" value="F:oxidoreductase activity, acting on the CH-OH group of donors, NAD or NADP as acceptor"/>
    <property type="evidence" value="ECO:0007669"/>
    <property type="project" value="UniProtKB-ARBA"/>
</dbReference>
<dbReference type="PRINTS" id="PR00081">
    <property type="entry name" value="GDHRDH"/>
</dbReference>
<dbReference type="Pfam" id="PF13561">
    <property type="entry name" value="adh_short_C2"/>
    <property type="match status" value="1"/>
</dbReference>
<dbReference type="OrthoDB" id="5457012at2"/>
<evidence type="ECO:0000313" key="4">
    <source>
        <dbReference type="Proteomes" id="UP000186406"/>
    </source>
</evidence>
<comment type="similarity">
    <text evidence="1">Belongs to the short-chain dehydrogenases/reductases (SDR) family.</text>
</comment>
<dbReference type="EMBL" id="FRXO01000011">
    <property type="protein sequence ID" value="SHO67205.1"/>
    <property type="molecule type" value="Genomic_DNA"/>
</dbReference>
<dbReference type="PROSITE" id="PS00061">
    <property type="entry name" value="ADH_SHORT"/>
    <property type="match status" value="1"/>
</dbReference>
<dbReference type="Gene3D" id="3.40.50.720">
    <property type="entry name" value="NAD(P)-binding Rossmann-like Domain"/>
    <property type="match status" value="1"/>
</dbReference>
<dbReference type="PANTHER" id="PTHR42760">
    <property type="entry name" value="SHORT-CHAIN DEHYDROGENASES/REDUCTASES FAMILY MEMBER"/>
    <property type="match status" value="1"/>
</dbReference>
<dbReference type="SUPFAM" id="SSF51735">
    <property type="entry name" value="NAD(P)-binding Rossmann-fold domains"/>
    <property type="match status" value="1"/>
</dbReference>
<proteinExistence type="inferred from homology"/>
<dbReference type="AlphaFoldDB" id="A0A1M7ZQN8"/>
<dbReference type="PANTHER" id="PTHR42760:SF115">
    <property type="entry name" value="3-OXOACYL-[ACYL-CARRIER-PROTEIN] REDUCTASE FABG"/>
    <property type="match status" value="1"/>
</dbReference>
<name>A0A1M7ZQN8_9HYPH</name>
<dbReference type="GO" id="GO:0005975">
    <property type="term" value="P:carbohydrate metabolic process"/>
    <property type="evidence" value="ECO:0007669"/>
    <property type="project" value="UniProtKB-ARBA"/>
</dbReference>
<keyword evidence="2" id="KW-0560">Oxidoreductase</keyword>
<dbReference type="InterPro" id="IPR002347">
    <property type="entry name" value="SDR_fam"/>
</dbReference>
<keyword evidence="4" id="KW-1185">Reference proteome</keyword>
<protein>
    <submittedName>
        <fullName evidence="3">NAD(P)-dependent dehydrogenase, short-chain alcohol dehydrogenase family</fullName>
    </submittedName>
</protein>
<dbReference type="STRING" id="1123029.SAMN02745172_03878"/>
<evidence type="ECO:0000256" key="2">
    <source>
        <dbReference type="ARBA" id="ARBA00023002"/>
    </source>
</evidence>
<evidence type="ECO:0000313" key="3">
    <source>
        <dbReference type="EMBL" id="SHO67205.1"/>
    </source>
</evidence>
<accession>A0A1M7ZQN8</accession>
<evidence type="ECO:0000256" key="1">
    <source>
        <dbReference type="ARBA" id="ARBA00006484"/>
    </source>
</evidence>
<gene>
    <name evidence="3" type="ORF">SAMN02745172_03878</name>
</gene>
<dbReference type="InterPro" id="IPR020904">
    <property type="entry name" value="Sc_DH/Rdtase_CS"/>
</dbReference>
<dbReference type="RefSeq" id="WP_073631793.1">
    <property type="nucleotide sequence ID" value="NZ_FRXO01000011.1"/>
</dbReference>
<dbReference type="InterPro" id="IPR036291">
    <property type="entry name" value="NAD(P)-bd_dom_sf"/>
</dbReference>